<name>A0A0F9FSZ1_9ZZZZ</name>
<evidence type="ECO:0000313" key="1">
    <source>
        <dbReference type="EMBL" id="KKL54242.1"/>
    </source>
</evidence>
<gene>
    <name evidence="1" type="ORF">LCGC14_2267360</name>
</gene>
<accession>A0A0F9FSZ1</accession>
<proteinExistence type="predicted"/>
<sequence>MRLDPAPLCLRNDGGTLCRPPKTADKLVWRVCDVCGQRFTVDLLEVAIKSSWEALRLGYQPAELRPEGRVVLTRRWSHGVPYITVQPMSEERVKSMLNTFIRRRRERAEL</sequence>
<reference evidence="1" key="1">
    <citation type="journal article" date="2015" name="Nature">
        <title>Complex archaea that bridge the gap between prokaryotes and eukaryotes.</title>
        <authorList>
            <person name="Spang A."/>
            <person name="Saw J.H."/>
            <person name="Jorgensen S.L."/>
            <person name="Zaremba-Niedzwiedzka K."/>
            <person name="Martijn J."/>
            <person name="Lind A.E."/>
            <person name="van Eijk R."/>
            <person name="Schleper C."/>
            <person name="Guy L."/>
            <person name="Ettema T.J."/>
        </authorList>
    </citation>
    <scope>NUCLEOTIDE SEQUENCE</scope>
</reference>
<dbReference type="EMBL" id="LAZR01031268">
    <property type="protein sequence ID" value="KKL54242.1"/>
    <property type="molecule type" value="Genomic_DNA"/>
</dbReference>
<dbReference type="AlphaFoldDB" id="A0A0F9FSZ1"/>
<organism evidence="1">
    <name type="scientific">marine sediment metagenome</name>
    <dbReference type="NCBI Taxonomy" id="412755"/>
    <lineage>
        <taxon>unclassified sequences</taxon>
        <taxon>metagenomes</taxon>
        <taxon>ecological metagenomes</taxon>
    </lineage>
</organism>
<protein>
    <submittedName>
        <fullName evidence="1">Uncharacterized protein</fullName>
    </submittedName>
</protein>
<comment type="caution">
    <text evidence="1">The sequence shown here is derived from an EMBL/GenBank/DDBJ whole genome shotgun (WGS) entry which is preliminary data.</text>
</comment>